<feature type="compositionally biased region" description="Polar residues" evidence="1">
    <location>
        <begin position="22"/>
        <end position="39"/>
    </location>
</feature>
<dbReference type="Proteomes" id="UP001162483">
    <property type="component" value="Unassembled WGS sequence"/>
</dbReference>
<dbReference type="EMBL" id="CATNWA010014958">
    <property type="protein sequence ID" value="CAI9577922.1"/>
    <property type="molecule type" value="Genomic_DNA"/>
</dbReference>
<evidence type="ECO:0000313" key="3">
    <source>
        <dbReference type="Proteomes" id="UP001162483"/>
    </source>
</evidence>
<sequence>MHQHWTGCMDQGSLLEPRIRPISQNPARVPDRSSSGTSF</sequence>
<keyword evidence="3" id="KW-1185">Reference proteome</keyword>
<proteinExistence type="predicted"/>
<organism evidence="2 3">
    <name type="scientific">Staurois parvus</name>
    <dbReference type="NCBI Taxonomy" id="386267"/>
    <lineage>
        <taxon>Eukaryota</taxon>
        <taxon>Metazoa</taxon>
        <taxon>Chordata</taxon>
        <taxon>Craniata</taxon>
        <taxon>Vertebrata</taxon>
        <taxon>Euteleostomi</taxon>
        <taxon>Amphibia</taxon>
        <taxon>Batrachia</taxon>
        <taxon>Anura</taxon>
        <taxon>Neobatrachia</taxon>
        <taxon>Ranoidea</taxon>
        <taxon>Ranidae</taxon>
        <taxon>Staurois</taxon>
    </lineage>
</organism>
<name>A0ABN9E2R4_9NEOB</name>
<comment type="caution">
    <text evidence="2">The sequence shown here is derived from an EMBL/GenBank/DDBJ whole genome shotgun (WGS) entry which is preliminary data.</text>
</comment>
<accession>A0ABN9E2R4</accession>
<reference evidence="2" key="1">
    <citation type="submission" date="2023-05" db="EMBL/GenBank/DDBJ databases">
        <authorList>
            <person name="Stuckert A."/>
        </authorList>
    </citation>
    <scope>NUCLEOTIDE SEQUENCE</scope>
</reference>
<feature type="region of interest" description="Disordered" evidence="1">
    <location>
        <begin position="1"/>
        <end position="39"/>
    </location>
</feature>
<evidence type="ECO:0000256" key="1">
    <source>
        <dbReference type="SAM" id="MobiDB-lite"/>
    </source>
</evidence>
<gene>
    <name evidence="2" type="ORF">SPARVUS_LOCUS8788105</name>
</gene>
<protein>
    <submittedName>
        <fullName evidence="2">Uncharacterized protein</fullName>
    </submittedName>
</protein>
<evidence type="ECO:0000313" key="2">
    <source>
        <dbReference type="EMBL" id="CAI9577922.1"/>
    </source>
</evidence>